<evidence type="ECO:0000313" key="8">
    <source>
        <dbReference type="EMBL" id="BDH79132.1"/>
    </source>
</evidence>
<comment type="cofactor">
    <cofactor evidence="1">
        <name>pyruvate</name>
        <dbReference type="ChEBI" id="CHEBI:15361"/>
    </cofactor>
</comment>
<keyword evidence="5" id="KW-0456">Lyase</keyword>
<name>A0ABM7YCM1_9EURY</name>
<dbReference type="EMBL" id="AP025698">
    <property type="protein sequence ID" value="BDH79132.1"/>
    <property type="molecule type" value="Genomic_DNA"/>
</dbReference>
<dbReference type="Pfam" id="PF01862">
    <property type="entry name" value="PvlArgDC"/>
    <property type="match status" value="1"/>
</dbReference>
<sequence length="178" mass="19485">MKKLIKDFFILLVLPTLYKTYHLPHNFRLVMSMKVSITSGRSEGPTRLNAFDNALLDAGIGDVNLIKVSSIIPASARVVGLPSFEVGSTVNCVLSHSISDNRGDLISAAIAVALSDNIGCVAENSGINKDPRIVREDAIFMVEYMMRRRGEKIKNLIVEEINHKVKECGAVVAALVYL</sequence>
<dbReference type="SFLD" id="SFLDS00055">
    <property type="entry name" value="Pyruvoyl-Dependent_Histidine/A"/>
    <property type="match status" value="1"/>
</dbReference>
<comment type="similarity">
    <text evidence="2">Belongs to the PdaD family.</text>
</comment>
<accession>A0ABM7YCM1</accession>
<evidence type="ECO:0000256" key="2">
    <source>
        <dbReference type="ARBA" id="ARBA00007412"/>
    </source>
</evidence>
<dbReference type="SUPFAM" id="SSF56271">
    <property type="entry name" value="Pyruvoyl-dependent histidine and arginine decarboxylases"/>
    <property type="match status" value="1"/>
</dbReference>
<dbReference type="InterPro" id="IPR016104">
    <property type="entry name" value="Pyr-dep_his/arg-deCO2ase"/>
</dbReference>
<evidence type="ECO:0000256" key="6">
    <source>
        <dbReference type="ARBA" id="ARBA00023317"/>
    </source>
</evidence>
<dbReference type="EC" id="4.1.1.19" evidence="3"/>
<dbReference type="InterPro" id="IPR002724">
    <property type="entry name" value="Pyruvoyl-dep_arg_deCO2ase"/>
</dbReference>
<keyword evidence="6" id="KW-0670">Pyruvate</keyword>
<dbReference type="Proteomes" id="UP000831817">
    <property type="component" value="Chromosome"/>
</dbReference>
<dbReference type="PANTHER" id="PTHR40438">
    <property type="entry name" value="PYRUVOYL-DEPENDENT ARGININE DECARBOXYLASE"/>
    <property type="match status" value="1"/>
</dbReference>
<evidence type="ECO:0000256" key="5">
    <source>
        <dbReference type="ARBA" id="ARBA00023239"/>
    </source>
</evidence>
<gene>
    <name evidence="8" type="ORF">MTTB_05110</name>
</gene>
<dbReference type="PIRSF" id="PIRSF005216">
    <property type="entry name" value="Pyruvoyl-dep_arg_deCO2ase"/>
    <property type="match status" value="1"/>
</dbReference>
<comment type="catalytic activity">
    <reaction evidence="7">
        <text>L-arginine + H(+) = agmatine + CO2</text>
        <dbReference type="Rhea" id="RHEA:17641"/>
        <dbReference type="ChEBI" id="CHEBI:15378"/>
        <dbReference type="ChEBI" id="CHEBI:16526"/>
        <dbReference type="ChEBI" id="CHEBI:32682"/>
        <dbReference type="ChEBI" id="CHEBI:58145"/>
        <dbReference type="EC" id="4.1.1.19"/>
    </reaction>
</comment>
<evidence type="ECO:0000313" key="9">
    <source>
        <dbReference type="Proteomes" id="UP000831817"/>
    </source>
</evidence>
<dbReference type="Gene3D" id="3.30.60.30">
    <property type="match status" value="1"/>
</dbReference>
<reference evidence="8 9" key="1">
    <citation type="submission" date="2022-04" db="EMBL/GenBank/DDBJ databases">
        <title>Complete genome of Methanothermobacter tenebrarum strain RMAS.</title>
        <authorList>
            <person name="Nakamura K."/>
            <person name="Oshima K."/>
            <person name="Hattori M."/>
            <person name="Kamagata Y."/>
            <person name="Takamizawa K."/>
        </authorList>
    </citation>
    <scope>NUCLEOTIDE SEQUENCE [LARGE SCALE GENOMIC DNA]</scope>
    <source>
        <strain evidence="8 9">RMAS</strain>
    </source>
</reference>
<evidence type="ECO:0000256" key="1">
    <source>
        <dbReference type="ARBA" id="ARBA00001928"/>
    </source>
</evidence>
<dbReference type="SFLD" id="SFLDF00471">
    <property type="entry name" value="Pyruvoyl-dependent_arginine_de"/>
    <property type="match status" value="1"/>
</dbReference>
<dbReference type="Gene3D" id="3.50.20.10">
    <property type="entry name" value="Pyruvoyl-Dependent Histidine Decarboxylase, subunit B"/>
    <property type="match status" value="1"/>
</dbReference>
<dbReference type="NCBIfam" id="TIGR00286">
    <property type="entry name" value="pyruvoyl-dependent arginine decarboxylase"/>
    <property type="match status" value="1"/>
</dbReference>
<dbReference type="InterPro" id="IPR016105">
    <property type="entry name" value="Pyr-dep_his/arg-deCO2ase_sand"/>
</dbReference>
<dbReference type="SFLD" id="SFLDG01170">
    <property type="entry name" value="Pyruvoyl-dependent_arginine_de"/>
    <property type="match status" value="1"/>
</dbReference>
<keyword evidence="4" id="KW-0210">Decarboxylase</keyword>
<evidence type="ECO:0000256" key="7">
    <source>
        <dbReference type="ARBA" id="ARBA00049309"/>
    </source>
</evidence>
<protein>
    <recommendedName>
        <fullName evidence="3">arginine decarboxylase</fullName>
        <ecNumber evidence="3">4.1.1.19</ecNumber>
    </recommendedName>
</protein>
<keyword evidence="9" id="KW-1185">Reference proteome</keyword>
<organism evidence="8 9">
    <name type="scientific">Methanothermobacter tenebrarum</name>
    <dbReference type="NCBI Taxonomy" id="680118"/>
    <lineage>
        <taxon>Archaea</taxon>
        <taxon>Methanobacteriati</taxon>
        <taxon>Methanobacteriota</taxon>
        <taxon>Methanomada group</taxon>
        <taxon>Methanobacteria</taxon>
        <taxon>Methanobacteriales</taxon>
        <taxon>Methanobacteriaceae</taxon>
        <taxon>Methanothermobacter</taxon>
    </lineage>
</organism>
<proteinExistence type="inferred from homology"/>
<evidence type="ECO:0000256" key="3">
    <source>
        <dbReference type="ARBA" id="ARBA00012426"/>
    </source>
</evidence>
<evidence type="ECO:0000256" key="4">
    <source>
        <dbReference type="ARBA" id="ARBA00022793"/>
    </source>
</evidence>
<dbReference type="PANTHER" id="PTHR40438:SF1">
    <property type="entry name" value="PYRUVOYL-DEPENDENT ARGININE DECARBOXYLASE"/>
    <property type="match status" value="1"/>
</dbReference>